<dbReference type="SUPFAM" id="SSF53383">
    <property type="entry name" value="PLP-dependent transferases"/>
    <property type="match status" value="1"/>
</dbReference>
<evidence type="ECO:0000313" key="3">
    <source>
        <dbReference type="EMBL" id="MBR8640425.1"/>
    </source>
</evidence>
<proteinExistence type="predicted"/>
<comment type="caution">
    <text evidence="3">The sequence shown here is derived from an EMBL/GenBank/DDBJ whole genome shotgun (WGS) entry which is preliminary data.</text>
</comment>
<dbReference type="Proteomes" id="UP000682308">
    <property type="component" value="Unassembled WGS sequence"/>
</dbReference>
<organism evidence="3 4">
    <name type="scientific">Streptomyces tuirus</name>
    <dbReference type="NCBI Taxonomy" id="68278"/>
    <lineage>
        <taxon>Bacteria</taxon>
        <taxon>Bacillati</taxon>
        <taxon>Actinomycetota</taxon>
        <taxon>Actinomycetes</taxon>
        <taxon>Kitasatosporales</taxon>
        <taxon>Streptomycetaceae</taxon>
        <taxon>Streptomyces</taxon>
    </lineage>
</organism>
<evidence type="ECO:0000259" key="2">
    <source>
        <dbReference type="Pfam" id="PF00464"/>
    </source>
</evidence>
<dbReference type="Pfam" id="PF00464">
    <property type="entry name" value="SHMT"/>
    <property type="match status" value="1"/>
</dbReference>
<evidence type="ECO:0000313" key="4">
    <source>
        <dbReference type="Proteomes" id="UP000682308"/>
    </source>
</evidence>
<dbReference type="AlphaFoldDB" id="A0A941J2T3"/>
<feature type="compositionally biased region" description="Basic and acidic residues" evidence="1">
    <location>
        <begin position="61"/>
        <end position="76"/>
    </location>
</feature>
<evidence type="ECO:0000256" key="1">
    <source>
        <dbReference type="SAM" id="MobiDB-lite"/>
    </source>
</evidence>
<feature type="compositionally biased region" description="Basic and acidic residues" evidence="1">
    <location>
        <begin position="35"/>
        <end position="52"/>
    </location>
</feature>
<reference evidence="3 4" key="1">
    <citation type="submission" date="2021-04" db="EMBL/GenBank/DDBJ databases">
        <title>Characterization of the biosynthetic gene cluster of new lipopeptides with antitumor activity in the genome of the marine Streptomyces PHM034.</title>
        <authorList>
            <person name="Ceniceros A."/>
            <person name="Canedo L."/>
            <person name="Mendez C."/>
            <person name="Olano C."/>
            <person name="Schleissner C."/>
            <person name="Cuevas C."/>
            <person name="De La Calle F."/>
            <person name="Salas J.A."/>
        </authorList>
    </citation>
    <scope>NUCLEOTIDE SEQUENCE [LARGE SCALE GENOMIC DNA]</scope>
    <source>
        <strain evidence="3 4">PHM034</strain>
    </source>
</reference>
<dbReference type="EMBL" id="JAGTPG010000002">
    <property type="protein sequence ID" value="MBR8640425.1"/>
    <property type="molecule type" value="Genomic_DNA"/>
</dbReference>
<dbReference type="InterPro" id="IPR015421">
    <property type="entry name" value="PyrdxlP-dep_Trfase_major"/>
</dbReference>
<dbReference type="InterPro" id="IPR015424">
    <property type="entry name" value="PyrdxlP-dep_Trfase"/>
</dbReference>
<gene>
    <name evidence="3" type="ORF">KEF29_16810</name>
</gene>
<dbReference type="Gene3D" id="3.40.640.10">
    <property type="entry name" value="Type I PLP-dependent aspartate aminotransferase-like (Major domain)"/>
    <property type="match status" value="1"/>
</dbReference>
<dbReference type="InterPro" id="IPR039429">
    <property type="entry name" value="SHMT-like_dom"/>
</dbReference>
<feature type="region of interest" description="Disordered" evidence="1">
    <location>
        <begin position="1"/>
        <end position="99"/>
    </location>
</feature>
<feature type="domain" description="Serine hydroxymethyltransferase-like" evidence="2">
    <location>
        <begin position="1"/>
        <end position="59"/>
    </location>
</feature>
<keyword evidence="4" id="KW-1185">Reference proteome</keyword>
<name>A0A941J2T3_9ACTN</name>
<accession>A0A941J2T3</accession>
<sequence>MIAAENFAPVSATTAQGPAPTDTYAEGHPGRRCHGGREHVDTIDRPTVDRAGELFGARAADAPRHHVRKSDLRGGTDEVEAVQGVPPEDDLAGRTASPRRSAFAVYRRIAAVTGAPPSARRPSCTPPPQTATEPPDDQNPPAGAPRLALAHP</sequence>
<feature type="region of interest" description="Disordered" evidence="1">
    <location>
        <begin position="112"/>
        <end position="152"/>
    </location>
</feature>
<protein>
    <recommendedName>
        <fullName evidence="2">Serine hydroxymethyltransferase-like domain-containing protein</fullName>
    </recommendedName>
</protein>